<protein>
    <recommendedName>
        <fullName evidence="1">DUF1330 domain-containing protein</fullName>
    </recommendedName>
</protein>
<dbReference type="InterPro" id="IPR010753">
    <property type="entry name" value="DUF1330"/>
</dbReference>
<reference evidence="2" key="1">
    <citation type="journal article" date="2014" name="Int. J. Syst. Evol. Microbiol.">
        <title>Complete genome sequence of Corynebacterium casei LMG S-19264T (=DSM 44701T), isolated from a smear-ripened cheese.</title>
        <authorList>
            <consortium name="US DOE Joint Genome Institute (JGI-PGF)"/>
            <person name="Walter F."/>
            <person name="Albersmeier A."/>
            <person name="Kalinowski J."/>
            <person name="Ruckert C."/>
        </authorList>
    </citation>
    <scope>NUCLEOTIDE SEQUENCE</scope>
    <source>
        <strain evidence="2">CGMCC 1.10998</strain>
    </source>
</reference>
<dbReference type="AlphaFoldDB" id="A0A916UTD9"/>
<dbReference type="SUPFAM" id="SSF54909">
    <property type="entry name" value="Dimeric alpha+beta barrel"/>
    <property type="match status" value="1"/>
</dbReference>
<accession>A0A916UTD9</accession>
<dbReference type="Pfam" id="PF07045">
    <property type="entry name" value="DUF1330"/>
    <property type="match status" value="1"/>
</dbReference>
<name>A0A916UTD9_9BURK</name>
<evidence type="ECO:0000313" key="3">
    <source>
        <dbReference type="Proteomes" id="UP000637423"/>
    </source>
</evidence>
<proteinExistence type="predicted"/>
<sequence>MPKAYVVAEIQVTNPDGYADYRPLSTASLEQYGGTFLVRGGLREQMEGEDAQHNSGWRTVITEFPSMEQAKKWYDSVEYTKARAIRQQHSIGRLLIVEGM</sequence>
<evidence type="ECO:0000313" key="2">
    <source>
        <dbReference type="EMBL" id="GGC86697.1"/>
    </source>
</evidence>
<feature type="domain" description="DUF1330" evidence="1">
    <location>
        <begin position="3"/>
        <end position="100"/>
    </location>
</feature>
<comment type="caution">
    <text evidence="2">The sequence shown here is derived from an EMBL/GenBank/DDBJ whole genome shotgun (WGS) entry which is preliminary data.</text>
</comment>
<dbReference type="PANTHER" id="PTHR41521">
    <property type="match status" value="1"/>
</dbReference>
<evidence type="ECO:0000259" key="1">
    <source>
        <dbReference type="Pfam" id="PF07045"/>
    </source>
</evidence>
<organism evidence="2 3">
    <name type="scientific">Undibacterium terreum</name>
    <dbReference type="NCBI Taxonomy" id="1224302"/>
    <lineage>
        <taxon>Bacteria</taxon>
        <taxon>Pseudomonadati</taxon>
        <taxon>Pseudomonadota</taxon>
        <taxon>Betaproteobacteria</taxon>
        <taxon>Burkholderiales</taxon>
        <taxon>Oxalobacteraceae</taxon>
        <taxon>Undibacterium</taxon>
    </lineage>
</organism>
<reference evidence="2" key="2">
    <citation type="submission" date="2020-09" db="EMBL/GenBank/DDBJ databases">
        <authorList>
            <person name="Sun Q."/>
            <person name="Zhou Y."/>
        </authorList>
    </citation>
    <scope>NUCLEOTIDE SEQUENCE</scope>
    <source>
        <strain evidence="2">CGMCC 1.10998</strain>
    </source>
</reference>
<dbReference type="EMBL" id="BMED01000004">
    <property type="protein sequence ID" value="GGC86697.1"/>
    <property type="molecule type" value="Genomic_DNA"/>
</dbReference>
<dbReference type="Gene3D" id="3.30.70.100">
    <property type="match status" value="1"/>
</dbReference>
<dbReference type="Proteomes" id="UP000637423">
    <property type="component" value="Unassembled WGS sequence"/>
</dbReference>
<dbReference type="RefSeq" id="WP_188567659.1">
    <property type="nucleotide sequence ID" value="NZ_BMED01000004.1"/>
</dbReference>
<dbReference type="PANTHER" id="PTHR41521:SF4">
    <property type="entry name" value="BLR0684 PROTEIN"/>
    <property type="match status" value="1"/>
</dbReference>
<keyword evidence="3" id="KW-1185">Reference proteome</keyword>
<gene>
    <name evidence="2" type="ORF">GCM10011396_37510</name>
</gene>
<dbReference type="InterPro" id="IPR011008">
    <property type="entry name" value="Dimeric_a/b-barrel"/>
</dbReference>